<gene>
    <name evidence="7" type="ORF">PODLI_1B033272</name>
</gene>
<dbReference type="EMBL" id="OX395138">
    <property type="protein sequence ID" value="CAI5791432.1"/>
    <property type="molecule type" value="Genomic_DNA"/>
</dbReference>
<feature type="signal peptide" evidence="5">
    <location>
        <begin position="1"/>
        <end position="21"/>
    </location>
</feature>
<feature type="domain" description="Ig-like" evidence="6">
    <location>
        <begin position="123"/>
        <end position="204"/>
    </location>
</feature>
<evidence type="ECO:0000313" key="7">
    <source>
        <dbReference type="EMBL" id="CAI5791432.1"/>
    </source>
</evidence>
<dbReference type="AlphaFoldDB" id="A0AA35L7W5"/>
<evidence type="ECO:0000256" key="1">
    <source>
        <dbReference type="ARBA" id="ARBA00022729"/>
    </source>
</evidence>
<feature type="compositionally biased region" description="Pro residues" evidence="3">
    <location>
        <begin position="296"/>
        <end position="306"/>
    </location>
</feature>
<keyword evidence="4" id="KW-0812">Transmembrane</keyword>
<reference evidence="7" key="1">
    <citation type="submission" date="2022-12" db="EMBL/GenBank/DDBJ databases">
        <authorList>
            <person name="Alioto T."/>
            <person name="Alioto T."/>
            <person name="Gomez Garrido J."/>
        </authorList>
    </citation>
    <scope>NUCLEOTIDE SEQUENCE</scope>
</reference>
<dbReference type="PANTHER" id="PTHR11481">
    <property type="entry name" value="IMMUNOGLOBULIN FC RECEPTOR"/>
    <property type="match status" value="1"/>
</dbReference>
<protein>
    <submittedName>
        <fullName evidence="7">Receptor 5</fullName>
    </submittedName>
</protein>
<evidence type="ECO:0000313" key="8">
    <source>
        <dbReference type="Proteomes" id="UP001178461"/>
    </source>
</evidence>
<keyword evidence="4" id="KW-0472">Membrane</keyword>
<dbReference type="InterPro" id="IPR013783">
    <property type="entry name" value="Ig-like_fold"/>
</dbReference>
<keyword evidence="1 5" id="KW-0732">Signal</keyword>
<accession>A0AA35L7W5</accession>
<keyword evidence="8" id="KW-1185">Reference proteome</keyword>
<evidence type="ECO:0000256" key="4">
    <source>
        <dbReference type="SAM" id="Phobius"/>
    </source>
</evidence>
<proteinExistence type="predicted"/>
<dbReference type="GO" id="GO:0004888">
    <property type="term" value="F:transmembrane signaling receptor activity"/>
    <property type="evidence" value="ECO:0007669"/>
    <property type="project" value="TreeGrafter"/>
</dbReference>
<evidence type="ECO:0000256" key="2">
    <source>
        <dbReference type="ARBA" id="ARBA00023157"/>
    </source>
</evidence>
<dbReference type="Gene3D" id="2.60.40.10">
    <property type="entry name" value="Immunoglobulins"/>
    <property type="match status" value="2"/>
</dbReference>
<dbReference type="Proteomes" id="UP001178461">
    <property type="component" value="Chromosome 13"/>
</dbReference>
<keyword evidence="2" id="KW-1015">Disulfide bond</keyword>
<dbReference type="InterPro" id="IPR007110">
    <property type="entry name" value="Ig-like_dom"/>
</dbReference>
<dbReference type="GO" id="GO:0006955">
    <property type="term" value="P:immune response"/>
    <property type="evidence" value="ECO:0007669"/>
    <property type="project" value="TreeGrafter"/>
</dbReference>
<keyword evidence="4" id="KW-1133">Transmembrane helix</keyword>
<feature type="domain" description="Ig-like" evidence="6">
    <location>
        <begin position="27"/>
        <end position="107"/>
    </location>
</feature>
<dbReference type="PROSITE" id="PS50835">
    <property type="entry name" value="IG_LIKE"/>
    <property type="match status" value="2"/>
</dbReference>
<sequence>MASVTLVTVSLLTHLWGSACAGYPPPPRFSVSPKQDIYRTGELINFTCSAPDHRNISGVTFFSHQWILYFQKPPPSGGAFTHALRLSPQDSSEYSCTYNVIQSREQSHGSNSIHIAVMDPLPPPVLKTDPPSRVVNKGDPLLLTCLAKGGGVEKRFHFFRDGVEMISDSGGSLRFSREHGGASAGVSVNILKAKLNHTGEFACRYEEKTSRGWIVSPWSQKVYLTVWAPSSSSPPLLYACLAIPLAILMVPLAFYCTRRNRALKSEQENTEEANSEYLEMFSATRKPQRTQTPFTSLPPPALPQPPLSRSWMESRAKPAEDQEEGLYNNIPLQGKKRAER</sequence>
<organism evidence="7 8">
    <name type="scientific">Podarcis lilfordi</name>
    <name type="common">Lilford's wall lizard</name>
    <dbReference type="NCBI Taxonomy" id="74358"/>
    <lineage>
        <taxon>Eukaryota</taxon>
        <taxon>Metazoa</taxon>
        <taxon>Chordata</taxon>
        <taxon>Craniata</taxon>
        <taxon>Vertebrata</taxon>
        <taxon>Euteleostomi</taxon>
        <taxon>Lepidosauria</taxon>
        <taxon>Squamata</taxon>
        <taxon>Bifurcata</taxon>
        <taxon>Unidentata</taxon>
        <taxon>Episquamata</taxon>
        <taxon>Laterata</taxon>
        <taxon>Lacertibaenia</taxon>
        <taxon>Lacertidae</taxon>
        <taxon>Podarcis</taxon>
    </lineage>
</organism>
<feature type="chain" id="PRO_5041270202" evidence="5">
    <location>
        <begin position="22"/>
        <end position="340"/>
    </location>
</feature>
<dbReference type="InterPro" id="IPR003599">
    <property type="entry name" value="Ig_sub"/>
</dbReference>
<dbReference type="InterPro" id="IPR036179">
    <property type="entry name" value="Ig-like_dom_sf"/>
</dbReference>
<feature type="region of interest" description="Disordered" evidence="3">
    <location>
        <begin position="284"/>
        <end position="340"/>
    </location>
</feature>
<dbReference type="PANTHER" id="PTHR11481:SF60">
    <property type="entry name" value="IG-LIKE DOMAIN-CONTAINING PROTEIN"/>
    <property type="match status" value="1"/>
</dbReference>
<evidence type="ECO:0000259" key="6">
    <source>
        <dbReference type="PROSITE" id="PS50835"/>
    </source>
</evidence>
<dbReference type="GO" id="GO:0007166">
    <property type="term" value="P:cell surface receptor signaling pathway"/>
    <property type="evidence" value="ECO:0007669"/>
    <property type="project" value="TreeGrafter"/>
</dbReference>
<evidence type="ECO:0000256" key="3">
    <source>
        <dbReference type="SAM" id="MobiDB-lite"/>
    </source>
</evidence>
<keyword evidence="7" id="KW-0675">Receptor</keyword>
<feature type="transmembrane region" description="Helical" evidence="4">
    <location>
        <begin position="236"/>
        <end position="256"/>
    </location>
</feature>
<dbReference type="InterPro" id="IPR050488">
    <property type="entry name" value="Ig_Fc_receptor"/>
</dbReference>
<dbReference type="Pfam" id="PF13927">
    <property type="entry name" value="Ig_3"/>
    <property type="match status" value="1"/>
</dbReference>
<name>A0AA35L7W5_9SAUR</name>
<dbReference type="GO" id="GO:0009897">
    <property type="term" value="C:external side of plasma membrane"/>
    <property type="evidence" value="ECO:0007669"/>
    <property type="project" value="TreeGrafter"/>
</dbReference>
<dbReference type="SUPFAM" id="SSF48726">
    <property type="entry name" value="Immunoglobulin"/>
    <property type="match status" value="2"/>
</dbReference>
<evidence type="ECO:0000256" key="5">
    <source>
        <dbReference type="SAM" id="SignalP"/>
    </source>
</evidence>
<dbReference type="SMART" id="SM00409">
    <property type="entry name" value="IG"/>
    <property type="match status" value="2"/>
</dbReference>